<feature type="transmembrane region" description="Helical" evidence="5">
    <location>
        <begin position="334"/>
        <end position="354"/>
    </location>
</feature>
<evidence type="ECO:0000256" key="4">
    <source>
        <dbReference type="ARBA" id="ARBA00023136"/>
    </source>
</evidence>
<dbReference type="CDD" id="cd17393">
    <property type="entry name" value="MFS_MosC_like"/>
    <property type="match status" value="1"/>
</dbReference>
<feature type="transmembrane region" description="Helical" evidence="5">
    <location>
        <begin position="302"/>
        <end position="322"/>
    </location>
</feature>
<dbReference type="RefSeq" id="WP_142664021.1">
    <property type="nucleotide sequence ID" value="NZ_FXTK01000015.1"/>
</dbReference>
<dbReference type="Proteomes" id="UP000319014">
    <property type="component" value="Unassembled WGS sequence"/>
</dbReference>
<keyword evidence="2 5" id="KW-0812">Transmembrane</keyword>
<dbReference type="OrthoDB" id="9810941at2"/>
<protein>
    <submittedName>
        <fullName evidence="6">Fucose permease</fullName>
    </submittedName>
</protein>
<evidence type="ECO:0000313" key="6">
    <source>
        <dbReference type="EMBL" id="SMO86979.1"/>
    </source>
</evidence>
<dbReference type="GO" id="GO:0016020">
    <property type="term" value="C:membrane"/>
    <property type="evidence" value="ECO:0007669"/>
    <property type="project" value="UniProtKB-SubCell"/>
</dbReference>
<dbReference type="GO" id="GO:0022857">
    <property type="term" value="F:transmembrane transporter activity"/>
    <property type="evidence" value="ECO:0007669"/>
    <property type="project" value="InterPro"/>
</dbReference>
<reference evidence="6 7" key="1">
    <citation type="submission" date="2017-05" db="EMBL/GenBank/DDBJ databases">
        <authorList>
            <person name="Varghese N."/>
            <person name="Submissions S."/>
        </authorList>
    </citation>
    <scope>NUCLEOTIDE SEQUENCE [LARGE SCALE GENOMIC DNA]</scope>
    <source>
        <strain evidence="6 7">DSM 100094</strain>
    </source>
</reference>
<organism evidence="6 7">
    <name type="scientific">Paracoccus laeviglucosivorans</name>
    <dbReference type="NCBI Taxonomy" id="1197861"/>
    <lineage>
        <taxon>Bacteria</taxon>
        <taxon>Pseudomonadati</taxon>
        <taxon>Pseudomonadota</taxon>
        <taxon>Alphaproteobacteria</taxon>
        <taxon>Rhodobacterales</taxon>
        <taxon>Paracoccaceae</taxon>
        <taxon>Paracoccus</taxon>
    </lineage>
</organism>
<dbReference type="Gene3D" id="1.20.1250.20">
    <property type="entry name" value="MFS general substrate transporter like domains"/>
    <property type="match status" value="2"/>
</dbReference>
<evidence type="ECO:0000313" key="7">
    <source>
        <dbReference type="Proteomes" id="UP000319014"/>
    </source>
</evidence>
<evidence type="ECO:0000256" key="2">
    <source>
        <dbReference type="ARBA" id="ARBA00022692"/>
    </source>
</evidence>
<evidence type="ECO:0000256" key="5">
    <source>
        <dbReference type="SAM" id="Phobius"/>
    </source>
</evidence>
<comment type="subcellular location">
    <subcellularLocation>
        <location evidence="1">Membrane</location>
        <topology evidence="1">Multi-pass membrane protein</topology>
    </subcellularLocation>
</comment>
<feature type="transmembrane region" description="Helical" evidence="5">
    <location>
        <begin position="366"/>
        <end position="384"/>
    </location>
</feature>
<dbReference type="AlphaFoldDB" id="A0A521EST3"/>
<feature type="transmembrane region" description="Helical" evidence="5">
    <location>
        <begin position="41"/>
        <end position="61"/>
    </location>
</feature>
<dbReference type="Pfam" id="PF07690">
    <property type="entry name" value="MFS_1"/>
    <property type="match status" value="1"/>
</dbReference>
<keyword evidence="3 5" id="KW-1133">Transmembrane helix</keyword>
<keyword evidence="7" id="KW-1185">Reference proteome</keyword>
<feature type="transmembrane region" description="Helical" evidence="5">
    <location>
        <begin position="279"/>
        <end position="296"/>
    </location>
</feature>
<evidence type="ECO:0000256" key="1">
    <source>
        <dbReference type="ARBA" id="ARBA00004141"/>
    </source>
</evidence>
<feature type="transmembrane region" description="Helical" evidence="5">
    <location>
        <begin position="250"/>
        <end position="272"/>
    </location>
</feature>
<dbReference type="PANTHER" id="PTHR23514">
    <property type="entry name" value="BYPASS OF STOP CODON PROTEIN 6"/>
    <property type="match status" value="1"/>
</dbReference>
<evidence type="ECO:0000256" key="3">
    <source>
        <dbReference type="ARBA" id="ARBA00022989"/>
    </source>
</evidence>
<dbReference type="SUPFAM" id="SSF103473">
    <property type="entry name" value="MFS general substrate transporter"/>
    <property type="match status" value="1"/>
</dbReference>
<name>A0A521EST3_9RHOB</name>
<dbReference type="InterPro" id="IPR036259">
    <property type="entry name" value="MFS_trans_sf"/>
</dbReference>
<gene>
    <name evidence="6" type="ORF">SAMN06265221_11554</name>
</gene>
<dbReference type="PANTHER" id="PTHR23514:SF13">
    <property type="entry name" value="INNER MEMBRANE PROTEIN YBJJ"/>
    <property type="match status" value="1"/>
</dbReference>
<proteinExistence type="predicted"/>
<feature type="transmembrane region" description="Helical" evidence="5">
    <location>
        <begin position="12"/>
        <end position="29"/>
    </location>
</feature>
<accession>A0A521EST3</accession>
<dbReference type="InterPro" id="IPR011701">
    <property type="entry name" value="MFS"/>
</dbReference>
<keyword evidence="4 5" id="KW-0472">Membrane</keyword>
<sequence length="389" mass="39961">MDRNVQRRTRALFVYFFVPGLTLASWVTRTPEIRDAIGASVAQMGLVLFGLSLGSMAGILMAGRIVAARGTRFTALLGLSMVLASLVTVAAGVLLGSQFVAGCGLAFFGLGMGKTEIAINLEGAQVEEILKRPILHKLHGCFSLGTLSGALVGLALVSLHVPVAVHMAAVAVLVAGLIIAFRHDIPAKNGIQTAHDRAVQTAPKASVWQDSRVLLIGVIVFAMALAEGAANDWLPIVMVDEHGFSAASGSLIFLAFTAAMTLGRFGGGVFLARYGAARVMRACAILGGAGIAYIIFGNNPWLAGIAVIMWGLGTSLGFPVALSSAGSGGGDSTARVKAVATVGYLAMLVGPPGLGFVGEHHGLRSALMIVVLLIAVAALTARAVSPRTA</sequence>
<feature type="transmembrane region" description="Helical" evidence="5">
    <location>
        <begin position="213"/>
        <end position="230"/>
    </location>
</feature>
<dbReference type="EMBL" id="FXTK01000015">
    <property type="protein sequence ID" value="SMO86979.1"/>
    <property type="molecule type" value="Genomic_DNA"/>
</dbReference>
<feature type="transmembrane region" description="Helical" evidence="5">
    <location>
        <begin position="73"/>
        <end position="93"/>
    </location>
</feature>
<feature type="transmembrane region" description="Helical" evidence="5">
    <location>
        <begin position="163"/>
        <end position="181"/>
    </location>
</feature>
<dbReference type="InterPro" id="IPR051788">
    <property type="entry name" value="MFS_Transporter"/>
</dbReference>